<keyword evidence="16" id="KW-1185">Reference proteome</keyword>
<dbReference type="SUPFAM" id="SSF52540">
    <property type="entry name" value="P-loop containing nucleoside triphosphate hydrolases"/>
    <property type="match status" value="2"/>
</dbReference>
<feature type="transmembrane region" description="Helical" evidence="13">
    <location>
        <begin position="271"/>
        <end position="299"/>
    </location>
</feature>
<name>A0A9W7XNH0_9FUNG</name>
<keyword evidence="9" id="KW-0391">Immunity</keyword>
<evidence type="ECO:0000256" key="6">
    <source>
        <dbReference type="ARBA" id="ARBA00022771"/>
    </source>
</evidence>
<dbReference type="PROSITE" id="PS00211">
    <property type="entry name" value="ABC_TRANSPORTER_1"/>
    <property type="match status" value="1"/>
</dbReference>
<evidence type="ECO:0000256" key="10">
    <source>
        <dbReference type="ARBA" id="ARBA00022989"/>
    </source>
</evidence>
<feature type="region of interest" description="Disordered" evidence="12">
    <location>
        <begin position="824"/>
        <end position="860"/>
    </location>
</feature>
<dbReference type="InterPro" id="IPR003439">
    <property type="entry name" value="ABC_transporter-like_ATP-bd"/>
</dbReference>
<feature type="domain" description="ABC transporter" evidence="14">
    <location>
        <begin position="597"/>
        <end position="825"/>
    </location>
</feature>
<keyword evidence="11 13" id="KW-0472">Membrane</keyword>
<dbReference type="GO" id="GO:0016020">
    <property type="term" value="C:membrane"/>
    <property type="evidence" value="ECO:0007669"/>
    <property type="project" value="InterPro"/>
</dbReference>
<comment type="caution">
    <text evidence="15">The sequence shown here is derived from an EMBL/GenBank/DDBJ whole genome shotgun (WGS) entry which is preliminary data.</text>
</comment>
<dbReference type="InterPro" id="IPR036640">
    <property type="entry name" value="ABC1_TM_sf"/>
</dbReference>
<reference evidence="15" key="1">
    <citation type="submission" date="2022-07" db="EMBL/GenBank/DDBJ databases">
        <title>Phylogenomic reconstructions and comparative analyses of Kickxellomycotina fungi.</title>
        <authorList>
            <person name="Reynolds N.K."/>
            <person name="Stajich J.E."/>
            <person name="Barry K."/>
            <person name="Grigoriev I.V."/>
            <person name="Crous P."/>
            <person name="Smith M.E."/>
        </authorList>
    </citation>
    <scope>NUCLEOTIDE SEQUENCE</scope>
    <source>
        <strain evidence="15">NBRC 105413</strain>
    </source>
</reference>
<keyword evidence="6" id="KW-0863">Zinc-finger</keyword>
<dbReference type="GO" id="GO:0042626">
    <property type="term" value="F:ATPase-coupled transmembrane transporter activity"/>
    <property type="evidence" value="ECO:0007669"/>
    <property type="project" value="TreeGrafter"/>
</dbReference>
<dbReference type="GO" id="GO:0008270">
    <property type="term" value="F:zinc ion binding"/>
    <property type="evidence" value="ECO:0007669"/>
    <property type="project" value="UniProtKB-KW"/>
</dbReference>
<feature type="compositionally biased region" description="Basic and acidic residues" evidence="12">
    <location>
        <begin position="43"/>
        <end position="53"/>
    </location>
</feature>
<dbReference type="Pfam" id="PF20173">
    <property type="entry name" value="ZnF_RZ-type"/>
    <property type="match status" value="1"/>
</dbReference>
<feature type="transmembrane region" description="Helical" evidence="13">
    <location>
        <begin position="319"/>
        <end position="337"/>
    </location>
</feature>
<proteinExistence type="predicted"/>
<evidence type="ECO:0000313" key="15">
    <source>
        <dbReference type="EMBL" id="KAJ1648543.1"/>
    </source>
</evidence>
<evidence type="ECO:0000259" key="14">
    <source>
        <dbReference type="PROSITE" id="PS50893"/>
    </source>
</evidence>
<dbReference type="Proteomes" id="UP001145021">
    <property type="component" value="Unassembled WGS sequence"/>
</dbReference>
<keyword evidence="5" id="KW-0547">Nucleotide-binding</keyword>
<feature type="domain" description="ABC transporter" evidence="14">
    <location>
        <begin position="1219"/>
        <end position="1503"/>
    </location>
</feature>
<dbReference type="EMBL" id="JANBOH010000004">
    <property type="protein sequence ID" value="KAJ1648543.1"/>
    <property type="molecule type" value="Genomic_DNA"/>
</dbReference>
<evidence type="ECO:0000256" key="4">
    <source>
        <dbReference type="ARBA" id="ARBA00022723"/>
    </source>
</evidence>
<feature type="region of interest" description="Disordered" evidence="12">
    <location>
        <begin position="43"/>
        <end position="62"/>
    </location>
</feature>
<evidence type="ECO:0000256" key="12">
    <source>
        <dbReference type="SAM" id="MobiDB-lite"/>
    </source>
</evidence>
<dbReference type="PROSITE" id="PS50893">
    <property type="entry name" value="ABC_TRANSPORTER_2"/>
    <property type="match status" value="2"/>
</dbReference>
<dbReference type="Pfam" id="PF00005">
    <property type="entry name" value="ABC_tran"/>
    <property type="match status" value="2"/>
</dbReference>
<keyword evidence="2" id="KW-0963">Cytoplasm</keyword>
<evidence type="ECO:0000256" key="5">
    <source>
        <dbReference type="ARBA" id="ARBA00022741"/>
    </source>
</evidence>
<dbReference type="SUPFAM" id="SSF90123">
    <property type="entry name" value="ABC transporter transmembrane region"/>
    <property type="match status" value="1"/>
</dbReference>
<evidence type="ECO:0000256" key="9">
    <source>
        <dbReference type="ARBA" id="ARBA00022859"/>
    </source>
</evidence>
<gene>
    <name evidence="15" type="ORF">LPJ64_000241</name>
</gene>
<evidence type="ECO:0000313" key="16">
    <source>
        <dbReference type="Proteomes" id="UP001145021"/>
    </source>
</evidence>
<keyword evidence="7" id="KW-0862">Zinc</keyword>
<evidence type="ECO:0000256" key="3">
    <source>
        <dbReference type="ARBA" id="ARBA00022692"/>
    </source>
</evidence>
<dbReference type="InterPro" id="IPR003593">
    <property type="entry name" value="AAA+_ATPase"/>
</dbReference>
<dbReference type="GO" id="GO:0005737">
    <property type="term" value="C:cytoplasm"/>
    <property type="evidence" value="ECO:0007669"/>
    <property type="project" value="UniProtKB-SubCell"/>
</dbReference>
<dbReference type="PANTHER" id="PTHR24223">
    <property type="entry name" value="ATP-BINDING CASSETTE SUB-FAMILY C"/>
    <property type="match status" value="1"/>
</dbReference>
<keyword evidence="8" id="KW-0067">ATP-binding</keyword>
<dbReference type="CDD" id="cd03244">
    <property type="entry name" value="ABCC_MRP_domain2"/>
    <property type="match status" value="1"/>
</dbReference>
<keyword evidence="10 13" id="KW-1133">Transmembrane helix</keyword>
<feature type="compositionally biased region" description="Basic and acidic residues" evidence="12">
    <location>
        <begin position="826"/>
        <end position="859"/>
    </location>
</feature>
<evidence type="ECO:0000256" key="1">
    <source>
        <dbReference type="ARBA" id="ARBA00004496"/>
    </source>
</evidence>
<evidence type="ECO:0000256" key="11">
    <source>
        <dbReference type="ARBA" id="ARBA00023136"/>
    </source>
</evidence>
<dbReference type="InterPro" id="IPR046439">
    <property type="entry name" value="ZF_RZ_dom"/>
</dbReference>
<dbReference type="InterPro" id="IPR017871">
    <property type="entry name" value="ABC_transporter-like_CS"/>
</dbReference>
<organism evidence="15 16">
    <name type="scientific">Coemansia asiatica</name>
    <dbReference type="NCBI Taxonomy" id="1052880"/>
    <lineage>
        <taxon>Eukaryota</taxon>
        <taxon>Fungi</taxon>
        <taxon>Fungi incertae sedis</taxon>
        <taxon>Zoopagomycota</taxon>
        <taxon>Kickxellomycotina</taxon>
        <taxon>Kickxellomycetes</taxon>
        <taxon>Kickxellales</taxon>
        <taxon>Kickxellaceae</taxon>
        <taxon>Coemansia</taxon>
    </lineage>
</organism>
<protein>
    <recommendedName>
        <fullName evidence="14">ABC transporter domain-containing protein</fullName>
    </recommendedName>
</protein>
<evidence type="ECO:0000256" key="7">
    <source>
        <dbReference type="ARBA" id="ARBA00022833"/>
    </source>
</evidence>
<dbReference type="SMART" id="SM00382">
    <property type="entry name" value="AAA"/>
    <property type="match status" value="2"/>
</dbReference>
<dbReference type="GO" id="GO:0016887">
    <property type="term" value="F:ATP hydrolysis activity"/>
    <property type="evidence" value="ECO:0007669"/>
    <property type="project" value="InterPro"/>
</dbReference>
<dbReference type="InterPro" id="IPR050173">
    <property type="entry name" value="ABC_transporter_C-like"/>
</dbReference>
<evidence type="ECO:0000256" key="8">
    <source>
        <dbReference type="ARBA" id="ARBA00022840"/>
    </source>
</evidence>
<evidence type="ECO:0000256" key="13">
    <source>
        <dbReference type="SAM" id="Phobius"/>
    </source>
</evidence>
<dbReference type="GO" id="GO:0002376">
    <property type="term" value="P:immune system process"/>
    <property type="evidence" value="ECO:0007669"/>
    <property type="project" value="UniProtKB-KW"/>
</dbReference>
<keyword evidence="3 13" id="KW-0812">Transmembrane</keyword>
<dbReference type="GO" id="GO:0005524">
    <property type="term" value="F:ATP binding"/>
    <property type="evidence" value="ECO:0007669"/>
    <property type="project" value="UniProtKB-KW"/>
</dbReference>
<sequence>MVNKAVENAVEKSVVKQVTAVVRAEVANAVNIAVKAVLRDRESNQKMSNHVDSDFSGNEGSSKNVAGGSVRYLPVTQQEVDSVKSAIYGVTWRSCHKGHLFAVGDCGQPAERGTCLEWTTALASSIDTVRIAGSVAAGLVLLLRQNKSDVLHWCMLAFGIAGCFRAVANAVASWAQQGVDVDVDAVPYAPYSRNALVLFAHVFLIASEYSQTDRMIIVSAVQDALMLQPLRIMQKASKGQDELIGLWKLKQRELSSRILSDFKYDPSKKLFVVRAIIQMAAPGYLPIFIVEQTIALASYMQVMLLDQLMECIDNPQEWPLSWCLWLILGLALLQIAASQSMRVRNWKTEEISRVASALEFAIFLEPLKPGAGPLCSAHLYKNGSFHPKQLTEAVVNGFSHISALFTASISALTIARALGLRVAAVPALVVIAANVLVRLGRLLLDYFTARWFVLQPFDCIEEICAGITSIKLHAWEKKYLDWAETYCNDDGESEYPPKLRMFRRIVSDILTVIHASVRSIAALAAFMQCDTQAADFSARQIVHIRGQISILTSHIGLVFGSAIEWRNLRESNRILELSLVAKRKQALGRVMGAEFVVSLSGCEFSWDTFAPSVLRDVTVSIAAGQLIVVRGPVGQGKSSLLHALSGELELVTGHGYTYAGVLAYSAQRPYIMSTTIKKNILFGCAFDKEWYQKVLWACALEEDIECLSQGDQTLVGGDGISISGGQRARISLARAVYASRESRIALFDDPLAAVDTSVAWLLLDRLLLGPNALLRGKACVLVTNSKRVASFADQVIDVAAGQITVTRQSPASYLHSVQDIRHKRSLPNEKDKTDDLCHLETNSKTDGHSQEPRQEEVDQRNASSLSYLDAKGAFAYFFRVCGYGTIILSTLLSTLQHISWTSIQKQNQLALRAAISTNSESAALWFFQLDLISAAYRQSLLVIDSAFRAYVTRNYCAPRINLEFFNGILFSPLSFFSQEQRFSQISQGFYDSTMSLHISIPILFKMELNLVLTLLSNVWTACRLSPLVAISFIPLVFAQRKADQKIRHIHQRLAKEVCLVDAKSIHVRKTIVGAAHTTRLLKTDQYFKRKYLVYMDKDMQKGKIVYAFNMLSESIKSILLQISVHGALSVLVLVQRGLPWWSTNAQNLLSITSAEALNLLSVANSLVSSIASLVTLPDRLVGYTYMINNYRRFAQLEPQKETTGPCLDVPEDWPSQGGIEFCNFSMRYSATQGRALNNVNLKIRSGEKIGVVGRTGAGKSSLAKALFRLTEADEGKILIDGVDISTVSLNELRSRLAIIPQEPALFFGSIRDNLDPLRQHTLEEIWSAIIKAQLVDLVNRKEVTEMSTTFREEESEIVSLFGMEQERMRKRARERNCWRRINLDPSSPVLRSGLDKWIEFEGRNFSIGQRQLVALCRALLKSNRKILVLDEATADVDSATDRAIHNVVRKEFSGSTVLTIAHRINTVIDSDRIVVMDKGEVIEVDTPSNLLQRDSVFTRLADGS</sequence>
<dbReference type="InterPro" id="IPR027417">
    <property type="entry name" value="P-loop_NTPase"/>
</dbReference>
<feature type="transmembrane region" description="Helical" evidence="13">
    <location>
        <begin position="418"/>
        <end position="437"/>
    </location>
</feature>
<evidence type="ECO:0000256" key="2">
    <source>
        <dbReference type="ARBA" id="ARBA00022490"/>
    </source>
</evidence>
<keyword evidence="4" id="KW-0479">Metal-binding</keyword>
<accession>A0A9W7XNH0</accession>
<comment type="subcellular location">
    <subcellularLocation>
        <location evidence="1">Cytoplasm</location>
    </subcellularLocation>
</comment>
<dbReference type="Gene3D" id="3.40.50.300">
    <property type="entry name" value="P-loop containing nucleotide triphosphate hydrolases"/>
    <property type="match status" value="2"/>
</dbReference>